<proteinExistence type="predicted"/>
<protein>
    <submittedName>
        <fullName evidence="1">Uncharacterized protein</fullName>
    </submittedName>
</protein>
<sequence>MEPLLKKTRPLLLRQVLVRFDSTGHQPPHTVSQPAHLAGLLGTRYLAGEKTDGFSVPSTKIMTPQMEIRTRGLELRKMENGRRLCTGNHTHH</sequence>
<accession>A0AAV4JKL5</accession>
<dbReference type="EMBL" id="BMAT01003287">
    <property type="protein sequence ID" value="GFS22950.1"/>
    <property type="molecule type" value="Genomic_DNA"/>
</dbReference>
<gene>
    <name evidence="1" type="ORF">ElyMa_001627900</name>
</gene>
<comment type="caution">
    <text evidence="1">The sequence shown here is derived from an EMBL/GenBank/DDBJ whole genome shotgun (WGS) entry which is preliminary data.</text>
</comment>
<dbReference type="AlphaFoldDB" id="A0AAV4JKL5"/>
<organism evidence="1 2">
    <name type="scientific">Elysia marginata</name>
    <dbReference type="NCBI Taxonomy" id="1093978"/>
    <lineage>
        <taxon>Eukaryota</taxon>
        <taxon>Metazoa</taxon>
        <taxon>Spiralia</taxon>
        <taxon>Lophotrochozoa</taxon>
        <taxon>Mollusca</taxon>
        <taxon>Gastropoda</taxon>
        <taxon>Heterobranchia</taxon>
        <taxon>Euthyneura</taxon>
        <taxon>Panpulmonata</taxon>
        <taxon>Sacoglossa</taxon>
        <taxon>Placobranchoidea</taxon>
        <taxon>Plakobranchidae</taxon>
        <taxon>Elysia</taxon>
    </lineage>
</organism>
<dbReference type="Proteomes" id="UP000762676">
    <property type="component" value="Unassembled WGS sequence"/>
</dbReference>
<reference evidence="1 2" key="1">
    <citation type="journal article" date="2021" name="Elife">
        <title>Chloroplast acquisition without the gene transfer in kleptoplastic sea slugs, Plakobranchus ocellatus.</title>
        <authorList>
            <person name="Maeda T."/>
            <person name="Takahashi S."/>
            <person name="Yoshida T."/>
            <person name="Shimamura S."/>
            <person name="Takaki Y."/>
            <person name="Nagai Y."/>
            <person name="Toyoda A."/>
            <person name="Suzuki Y."/>
            <person name="Arimoto A."/>
            <person name="Ishii H."/>
            <person name="Satoh N."/>
            <person name="Nishiyama T."/>
            <person name="Hasebe M."/>
            <person name="Maruyama T."/>
            <person name="Minagawa J."/>
            <person name="Obokata J."/>
            <person name="Shigenobu S."/>
        </authorList>
    </citation>
    <scope>NUCLEOTIDE SEQUENCE [LARGE SCALE GENOMIC DNA]</scope>
</reference>
<evidence type="ECO:0000313" key="2">
    <source>
        <dbReference type="Proteomes" id="UP000762676"/>
    </source>
</evidence>
<name>A0AAV4JKL5_9GAST</name>
<evidence type="ECO:0000313" key="1">
    <source>
        <dbReference type="EMBL" id="GFS22950.1"/>
    </source>
</evidence>
<keyword evidence="2" id="KW-1185">Reference proteome</keyword>